<gene>
    <name evidence="1" type="ORF">AMQ74_00755</name>
</gene>
<sequence>MQVEEIFDKKLHKLEVRINKLEDIMIDALRSNNIFAMDPELKEIWDNEEDDLWDNL</sequence>
<evidence type="ECO:0000313" key="1">
    <source>
        <dbReference type="EMBL" id="KYC52368.1"/>
    </source>
</evidence>
<dbReference type="Proteomes" id="UP000075578">
    <property type="component" value="Unassembled WGS sequence"/>
</dbReference>
<organism evidence="1 2">
    <name type="scientific">Candidatus Methanofastidiosum methylothiophilum</name>
    <dbReference type="NCBI Taxonomy" id="1705564"/>
    <lineage>
        <taxon>Archaea</taxon>
        <taxon>Methanobacteriati</taxon>
        <taxon>Methanobacteriota</taxon>
        <taxon>Stenosarchaea group</taxon>
        <taxon>Candidatus Methanofastidiosia</taxon>
        <taxon>Candidatus Methanofastidiosales</taxon>
        <taxon>Candidatus Methanofastidiosaceae</taxon>
        <taxon>Candidatus Methanofastidiosum</taxon>
    </lineage>
</organism>
<proteinExistence type="predicted"/>
<protein>
    <submittedName>
        <fullName evidence="1">Uncharacterized protein</fullName>
    </submittedName>
</protein>
<accession>A0A150J5G7</accession>
<comment type="caution">
    <text evidence="1">The sequence shown here is derived from an EMBL/GenBank/DDBJ whole genome shotgun (WGS) entry which is preliminary data.</text>
</comment>
<name>A0A150J5G7_9EURY</name>
<evidence type="ECO:0000313" key="2">
    <source>
        <dbReference type="Proteomes" id="UP000075578"/>
    </source>
</evidence>
<dbReference type="EMBL" id="LNGD01000033">
    <property type="protein sequence ID" value="KYC52368.1"/>
    <property type="molecule type" value="Genomic_DNA"/>
</dbReference>
<reference evidence="1 2" key="1">
    <citation type="journal article" date="2016" name="ISME J.">
        <title>Chasing the elusive Euryarchaeota class WSA2: genomes reveal a uniquely fastidious methyl-reducing methanogen.</title>
        <authorList>
            <person name="Nobu M.K."/>
            <person name="Narihiro T."/>
            <person name="Kuroda K."/>
            <person name="Mei R."/>
            <person name="Liu W.T."/>
        </authorList>
    </citation>
    <scope>NUCLEOTIDE SEQUENCE [LARGE SCALE GENOMIC DNA]</scope>
    <source>
        <strain evidence="1">U1lsi0528_Bin089</strain>
    </source>
</reference>
<dbReference type="AlphaFoldDB" id="A0A150J5G7"/>